<sequence length="51" mass="5871">PRIEPLPEKTKQRTVITQRPMSEATRTYNDKVNRYIASSRCYLEATNAGSQ</sequence>
<gene>
    <name evidence="1" type="ORF">EZS28_037253</name>
</gene>
<evidence type="ECO:0000313" key="1">
    <source>
        <dbReference type="EMBL" id="KAA6367219.1"/>
    </source>
</evidence>
<evidence type="ECO:0000313" key="2">
    <source>
        <dbReference type="Proteomes" id="UP000324800"/>
    </source>
</evidence>
<dbReference type="AlphaFoldDB" id="A0A5J4U9V5"/>
<protein>
    <submittedName>
        <fullName evidence="1">Uncharacterized protein</fullName>
    </submittedName>
</protein>
<accession>A0A5J4U9V5</accession>
<reference evidence="1 2" key="1">
    <citation type="submission" date="2019-03" db="EMBL/GenBank/DDBJ databases">
        <title>Single cell metagenomics reveals metabolic interactions within the superorganism composed of flagellate Streblomastix strix and complex community of Bacteroidetes bacteria on its surface.</title>
        <authorList>
            <person name="Treitli S.C."/>
            <person name="Kolisko M."/>
            <person name="Husnik F."/>
            <person name="Keeling P."/>
            <person name="Hampl V."/>
        </authorList>
    </citation>
    <scope>NUCLEOTIDE SEQUENCE [LARGE SCALE GENOMIC DNA]</scope>
    <source>
        <strain evidence="1">ST1C</strain>
    </source>
</reference>
<name>A0A5J4U9V5_9EUKA</name>
<dbReference type="Proteomes" id="UP000324800">
    <property type="component" value="Unassembled WGS sequence"/>
</dbReference>
<comment type="caution">
    <text evidence="1">The sequence shown here is derived from an EMBL/GenBank/DDBJ whole genome shotgun (WGS) entry which is preliminary data.</text>
</comment>
<proteinExistence type="predicted"/>
<dbReference type="EMBL" id="SNRW01018562">
    <property type="protein sequence ID" value="KAA6367219.1"/>
    <property type="molecule type" value="Genomic_DNA"/>
</dbReference>
<feature type="non-terminal residue" evidence="1">
    <location>
        <position position="1"/>
    </location>
</feature>
<organism evidence="1 2">
    <name type="scientific">Streblomastix strix</name>
    <dbReference type="NCBI Taxonomy" id="222440"/>
    <lineage>
        <taxon>Eukaryota</taxon>
        <taxon>Metamonada</taxon>
        <taxon>Preaxostyla</taxon>
        <taxon>Oxymonadida</taxon>
        <taxon>Streblomastigidae</taxon>
        <taxon>Streblomastix</taxon>
    </lineage>
</organism>